<organism evidence="2 3">
    <name type="scientific">Monosiga brevicollis</name>
    <name type="common">Choanoflagellate</name>
    <dbReference type="NCBI Taxonomy" id="81824"/>
    <lineage>
        <taxon>Eukaryota</taxon>
        <taxon>Choanoflagellata</taxon>
        <taxon>Craspedida</taxon>
        <taxon>Salpingoecidae</taxon>
        <taxon>Monosiga</taxon>
    </lineage>
</organism>
<dbReference type="Gene3D" id="1.10.287.110">
    <property type="entry name" value="DnaJ domain"/>
    <property type="match status" value="1"/>
</dbReference>
<dbReference type="InterPro" id="IPR052423">
    <property type="entry name" value="EMIR"/>
</dbReference>
<dbReference type="InterPro" id="IPR036869">
    <property type="entry name" value="J_dom_sf"/>
</dbReference>
<keyword evidence="1" id="KW-1133">Transmembrane helix</keyword>
<evidence type="ECO:0000256" key="1">
    <source>
        <dbReference type="SAM" id="Phobius"/>
    </source>
</evidence>
<reference evidence="2 3" key="1">
    <citation type="journal article" date="2008" name="Nature">
        <title>The genome of the choanoflagellate Monosiga brevicollis and the origin of metazoans.</title>
        <authorList>
            <consortium name="JGI Sequencing"/>
            <person name="King N."/>
            <person name="Westbrook M.J."/>
            <person name="Young S.L."/>
            <person name="Kuo A."/>
            <person name="Abedin M."/>
            <person name="Chapman J."/>
            <person name="Fairclough S."/>
            <person name="Hellsten U."/>
            <person name="Isogai Y."/>
            <person name="Letunic I."/>
            <person name="Marr M."/>
            <person name="Pincus D."/>
            <person name="Putnam N."/>
            <person name="Rokas A."/>
            <person name="Wright K.J."/>
            <person name="Zuzow R."/>
            <person name="Dirks W."/>
            <person name="Good M."/>
            <person name="Goodstein D."/>
            <person name="Lemons D."/>
            <person name="Li W."/>
            <person name="Lyons J.B."/>
            <person name="Morris A."/>
            <person name="Nichols S."/>
            <person name="Richter D.J."/>
            <person name="Salamov A."/>
            <person name="Bork P."/>
            <person name="Lim W.A."/>
            <person name="Manning G."/>
            <person name="Miller W.T."/>
            <person name="McGinnis W."/>
            <person name="Shapiro H."/>
            <person name="Tjian R."/>
            <person name="Grigoriev I.V."/>
            <person name="Rokhsar D."/>
        </authorList>
    </citation>
    <scope>NUCLEOTIDE SEQUENCE [LARGE SCALE GENOMIC DNA]</scope>
    <source>
        <strain evidence="3">MX1 / ATCC 50154</strain>
    </source>
</reference>
<feature type="transmembrane region" description="Helical" evidence="1">
    <location>
        <begin position="12"/>
        <end position="39"/>
    </location>
</feature>
<evidence type="ECO:0008006" key="4">
    <source>
        <dbReference type="Google" id="ProtNLM"/>
    </source>
</evidence>
<dbReference type="AlphaFoldDB" id="A9V4J4"/>
<keyword evidence="1" id="KW-0472">Membrane</keyword>
<evidence type="ECO:0000313" key="2">
    <source>
        <dbReference type="EMBL" id="EDQ87623.1"/>
    </source>
</evidence>
<dbReference type="Proteomes" id="UP000001357">
    <property type="component" value="Unassembled WGS sequence"/>
</dbReference>
<dbReference type="GeneID" id="5892776"/>
<protein>
    <recommendedName>
        <fullName evidence="4">J domain-containing protein</fullName>
    </recommendedName>
</protein>
<dbReference type="EMBL" id="CH991558">
    <property type="protein sequence ID" value="EDQ87623.1"/>
    <property type="molecule type" value="Genomic_DNA"/>
</dbReference>
<dbReference type="KEGG" id="mbr:MONBRDRAFT_27179"/>
<name>A9V4J4_MONBE</name>
<dbReference type="PANTHER" id="PTHR44094">
    <property type="entry name" value="DNAJ HEAT SHOCK N-TERMINAL DOMAIN-CONTAINING PROTEIN"/>
    <property type="match status" value="1"/>
</dbReference>
<proteinExistence type="predicted"/>
<dbReference type="InParanoid" id="A9V4J4"/>
<gene>
    <name evidence="2" type="ORF">MONBRDRAFT_27179</name>
</gene>
<dbReference type="PANTHER" id="PTHR44094:SF8">
    <property type="entry name" value="DNAJ HEAT SHOCK N-TERMINAL DOMAIN-CONTAINING PROTEIN-RELATED"/>
    <property type="match status" value="1"/>
</dbReference>
<dbReference type="SUPFAM" id="SSF46565">
    <property type="entry name" value="Chaperone J-domain"/>
    <property type="match status" value="1"/>
</dbReference>
<keyword evidence="1" id="KW-0812">Transmembrane</keyword>
<sequence length="501" mass="55494">MAGPGSMPGWEQVVLLLFAAGYIAPVPVGFFVAGSFVGCQMITVAIMMMADMPKECIEENKITARLIQNRSTCEALKHLAEYTDGRHGPSEDLCGFYRRLGVPTNASATDIELAYVQCRQELETAESGNRELPELELAHHVLSHPELRQAYDMAETTLKQVVQKGAIDVDLVAVEVFGLDRFEKHCGTPLFVIVEKHRDDRRGIFRALKSRYNAVTVSLINHLEMLEELQSQKDSEDPENTNTCALREAVLADAKHMVQTTYGPQMLHLLANTYRSAATASGCGPTAWYARLSNYFASKAQKSRSNDAMTSLAVTKEQKELMLILYERDGYFTERIYTRQLKLDGESGTEADDDQASDFVDVFFKQSSYTTTHDAPAAADSPDTMASFAFACTPNGSPTQQARTLLDEPLMSVEEQEQFDVQTHAAVINALWHDVKADVGELVYKVTRQVLQYDANVFDEVALSEKSATCDARKRLLNLDAALTGNTKMSAEVSRCPIPLA</sequence>
<evidence type="ECO:0000313" key="3">
    <source>
        <dbReference type="Proteomes" id="UP000001357"/>
    </source>
</evidence>
<accession>A9V4J4</accession>
<keyword evidence="3" id="KW-1185">Reference proteome</keyword>
<dbReference type="RefSeq" id="XP_001747543.1">
    <property type="nucleotide sequence ID" value="XM_001747491.1"/>
</dbReference>